<dbReference type="KEGG" id="vcn:VOLCADRAFT_94061"/>
<evidence type="ECO:0000313" key="5">
    <source>
        <dbReference type="Proteomes" id="UP000001058"/>
    </source>
</evidence>
<keyword evidence="5" id="KW-1185">Reference proteome</keyword>
<dbReference type="GO" id="GO:0005737">
    <property type="term" value="C:cytoplasm"/>
    <property type="evidence" value="ECO:0007669"/>
    <property type="project" value="TreeGrafter"/>
</dbReference>
<comment type="similarity">
    <text evidence="1">Belongs to the SRR1 family.</text>
</comment>
<protein>
    <recommendedName>
        <fullName evidence="3">SRR1-like domain-containing protein</fullName>
    </recommendedName>
</protein>
<dbReference type="OrthoDB" id="551431at2759"/>
<evidence type="ECO:0000259" key="3">
    <source>
        <dbReference type="Pfam" id="PF07985"/>
    </source>
</evidence>
<dbReference type="Proteomes" id="UP000001058">
    <property type="component" value="Unassembled WGS sequence"/>
</dbReference>
<dbReference type="GeneID" id="9622293"/>
<dbReference type="InParanoid" id="D8U3T7"/>
<dbReference type="RefSeq" id="XP_002953358.1">
    <property type="nucleotide sequence ID" value="XM_002953312.1"/>
</dbReference>
<proteinExistence type="inferred from homology"/>
<reference evidence="4 5" key="1">
    <citation type="journal article" date="2010" name="Science">
        <title>Genomic analysis of organismal complexity in the multicellular green alga Volvox carteri.</title>
        <authorList>
            <person name="Prochnik S.E."/>
            <person name="Umen J."/>
            <person name="Nedelcu A.M."/>
            <person name="Hallmann A."/>
            <person name="Miller S.M."/>
            <person name="Nishii I."/>
            <person name="Ferris P."/>
            <person name="Kuo A."/>
            <person name="Mitros T."/>
            <person name="Fritz-Laylin L.K."/>
            <person name="Hellsten U."/>
            <person name="Chapman J."/>
            <person name="Simakov O."/>
            <person name="Rensing S.A."/>
            <person name="Terry A."/>
            <person name="Pangilinan J."/>
            <person name="Kapitonov V."/>
            <person name="Jurka J."/>
            <person name="Salamov A."/>
            <person name="Shapiro H."/>
            <person name="Schmutz J."/>
            <person name="Grimwood J."/>
            <person name="Lindquist E."/>
            <person name="Lucas S."/>
            <person name="Grigoriev I.V."/>
            <person name="Schmitt R."/>
            <person name="Kirk D."/>
            <person name="Rokhsar D.S."/>
        </authorList>
    </citation>
    <scope>NUCLEOTIDE SEQUENCE [LARGE SCALE GENOMIC DNA]</scope>
    <source>
        <strain evidence="5">f. Nagariensis / Eve</strain>
    </source>
</reference>
<dbReference type="EMBL" id="GL378356">
    <property type="protein sequence ID" value="EFJ45668.1"/>
    <property type="molecule type" value="Genomic_DNA"/>
</dbReference>
<evidence type="ECO:0000256" key="1">
    <source>
        <dbReference type="ARBA" id="ARBA00009856"/>
    </source>
</evidence>
<dbReference type="Pfam" id="PF07985">
    <property type="entry name" value="SRR1"/>
    <property type="match status" value="1"/>
</dbReference>
<feature type="region of interest" description="Disordered" evidence="2">
    <location>
        <begin position="1"/>
        <end position="84"/>
    </location>
</feature>
<gene>
    <name evidence="4" type="ORF">VOLCADRAFT_94061</name>
</gene>
<feature type="domain" description="SRR1-like" evidence="3">
    <location>
        <begin position="195"/>
        <end position="427"/>
    </location>
</feature>
<feature type="compositionally biased region" description="Basic residues" evidence="2">
    <location>
        <begin position="14"/>
        <end position="28"/>
    </location>
</feature>
<evidence type="ECO:0000313" key="4">
    <source>
        <dbReference type="EMBL" id="EFJ45668.1"/>
    </source>
</evidence>
<dbReference type="PANTHER" id="PTHR28626:SF3">
    <property type="entry name" value="SRR1-LIKE PROTEIN"/>
    <property type="match status" value="1"/>
</dbReference>
<dbReference type="GO" id="GO:0005634">
    <property type="term" value="C:nucleus"/>
    <property type="evidence" value="ECO:0007669"/>
    <property type="project" value="TreeGrafter"/>
</dbReference>
<dbReference type="eggNOG" id="KOG3131">
    <property type="taxonomic scope" value="Eukaryota"/>
</dbReference>
<name>D8U3T7_VOLCA</name>
<dbReference type="AlphaFoldDB" id="D8U3T7"/>
<accession>D8U3T7</accession>
<dbReference type="InterPro" id="IPR040044">
    <property type="entry name" value="SRR1L"/>
</dbReference>
<dbReference type="InterPro" id="IPR012942">
    <property type="entry name" value="SRR1-like"/>
</dbReference>
<evidence type="ECO:0000256" key="2">
    <source>
        <dbReference type="SAM" id="MobiDB-lite"/>
    </source>
</evidence>
<sequence length="453" mass="47191">MDVDDDGGWTIVRGKGKGRSRHKGTSSKRARDECCPGDGRAAGGACTDPGGPPFASWAGGPSTSFDRTAKRRTGRGGRGGERTPAEQCDQLLNSIRSCRQEVADSPFYARLRQVLAEAEAAGHLAHLSYFPPSTPYTSGGHGRGCVQRKAAGQDAVPSGTVVAVEMEKPQCCTASVGGVVGDDDDGDVVLGGLSSAVQLYDPAFDDIDRLALQHLGLQVGICAKEAQRGYMPPVLTDPPQVLEVDEGGGRKVTEPTFFYMPHCEGELYDTLLRANWSTGAGGRGGDGAPASRGTPPATGTDAVVVVGVPLVALLGNSFRQYLERWEMRLAGSGGAGGGSRKAQEAHKARPLASPGPVVRCCLAAGERVHHPTDEHHDEGGETFPGPTNPHLTASLLASPIRRGAVVELATPDLGFPVASAFNSTALHLFPLSYKLDRLLSEGPDAAVADGDGL</sequence>
<dbReference type="PANTHER" id="PTHR28626">
    <property type="entry name" value="SRR1-LIKE PROTEIN"/>
    <property type="match status" value="1"/>
</dbReference>
<organism evidence="5">
    <name type="scientific">Volvox carteri f. nagariensis</name>
    <dbReference type="NCBI Taxonomy" id="3068"/>
    <lineage>
        <taxon>Eukaryota</taxon>
        <taxon>Viridiplantae</taxon>
        <taxon>Chlorophyta</taxon>
        <taxon>core chlorophytes</taxon>
        <taxon>Chlorophyceae</taxon>
        <taxon>CS clade</taxon>
        <taxon>Chlamydomonadales</taxon>
        <taxon>Volvocaceae</taxon>
        <taxon>Volvox</taxon>
    </lineage>
</organism>